<accession>A0A3S9T0K8</accession>
<dbReference type="InterPro" id="IPR036866">
    <property type="entry name" value="RibonucZ/Hydroxyglut_hydro"/>
</dbReference>
<dbReference type="SUPFAM" id="SSF56281">
    <property type="entry name" value="Metallo-hydrolase/oxidoreductase"/>
    <property type="match status" value="1"/>
</dbReference>
<dbReference type="EMBL" id="CP016379">
    <property type="protein sequence ID" value="AZR74035.1"/>
    <property type="molecule type" value="Genomic_DNA"/>
</dbReference>
<dbReference type="Pfam" id="PF12706">
    <property type="entry name" value="Lactamase_B_2"/>
    <property type="match status" value="1"/>
</dbReference>
<dbReference type="InterPro" id="IPR001279">
    <property type="entry name" value="Metallo-B-lactamas"/>
</dbReference>
<dbReference type="RefSeq" id="WP_127017382.1">
    <property type="nucleotide sequence ID" value="NZ_CP016379.1"/>
</dbReference>
<protein>
    <recommendedName>
        <fullName evidence="1">Metallo-beta-lactamase domain-containing protein</fullName>
    </recommendedName>
</protein>
<evidence type="ECO:0000259" key="1">
    <source>
        <dbReference type="Pfam" id="PF12706"/>
    </source>
</evidence>
<sequence>MNYDLKLYEKLSQYTLQVVKNDRQYWKEEILPYCGTPKILFMGTGGNPVNLLEQVRQTGGFILYLPGFTLAVDPGPGVIWHVKQNGVDIRALDGIYISHGHTDHYLGAPLLIEGMTRVMSQRRGVLLLPRDVSDENLISIYHQGRHQHHEGYVGGPEKIVYLQEKKMIELTDEIFLTPVKAYHGKMNYGFVITTPTFTIGYTSDTSYLLEYEDLNGLRHKVGKWVPISPPTKIIKYREDLKEIFSQVDYLIANVSYFNLFAKRHITAVGLAHMLMDSKVKRCWMTHLDVCCIRPEPIAGKMAQFVAELSGVDVVVAEDNHVYYIR</sequence>
<dbReference type="OrthoDB" id="9803916at2"/>
<dbReference type="KEGG" id="aft:BBF96_11905"/>
<keyword evidence="3" id="KW-1185">Reference proteome</keyword>
<reference evidence="2 3" key="1">
    <citation type="submission" date="2016-07" db="EMBL/GenBank/DDBJ databases">
        <title>Genome and transcriptome analysis of iron-reducing fermentative bacteria Anoxybacter fermentans.</title>
        <authorList>
            <person name="Zeng X."/>
            <person name="Shao Z."/>
        </authorList>
    </citation>
    <scope>NUCLEOTIDE SEQUENCE [LARGE SCALE GENOMIC DNA]</scope>
    <source>
        <strain evidence="2 3">DY22613</strain>
    </source>
</reference>
<evidence type="ECO:0000313" key="3">
    <source>
        <dbReference type="Proteomes" id="UP000267250"/>
    </source>
</evidence>
<gene>
    <name evidence="2" type="ORF">BBF96_11905</name>
</gene>
<dbReference type="Proteomes" id="UP000267250">
    <property type="component" value="Chromosome"/>
</dbReference>
<feature type="domain" description="Metallo-beta-lactamase" evidence="1">
    <location>
        <begin position="72"/>
        <end position="209"/>
    </location>
</feature>
<evidence type="ECO:0000313" key="2">
    <source>
        <dbReference type="EMBL" id="AZR74035.1"/>
    </source>
</evidence>
<dbReference type="AlphaFoldDB" id="A0A3S9T0K8"/>
<proteinExistence type="predicted"/>
<name>A0A3S9T0K8_9FIRM</name>
<dbReference type="Gene3D" id="3.60.15.10">
    <property type="entry name" value="Ribonuclease Z/Hydroxyacylglutathione hydrolase-like"/>
    <property type="match status" value="1"/>
</dbReference>
<organism evidence="2 3">
    <name type="scientific">Anoxybacter fermentans</name>
    <dbReference type="NCBI Taxonomy" id="1323375"/>
    <lineage>
        <taxon>Bacteria</taxon>
        <taxon>Bacillati</taxon>
        <taxon>Bacillota</taxon>
        <taxon>Clostridia</taxon>
        <taxon>Halanaerobiales</taxon>
        <taxon>Anoxybacter</taxon>
    </lineage>
</organism>